<evidence type="ECO:0000313" key="1">
    <source>
        <dbReference type="EMBL" id="CAB4333247.1"/>
    </source>
</evidence>
<reference evidence="1" key="1">
    <citation type="submission" date="2020-05" db="EMBL/GenBank/DDBJ databases">
        <authorList>
            <person name="Chiriac C."/>
            <person name="Salcher M."/>
            <person name="Ghai R."/>
            <person name="Kavagutti S V."/>
        </authorList>
    </citation>
    <scope>NUCLEOTIDE SEQUENCE</scope>
</reference>
<dbReference type="InterPro" id="IPR027056">
    <property type="entry name" value="Gluconate_2DH_su3"/>
</dbReference>
<protein>
    <submittedName>
        <fullName evidence="1">Unannotated protein</fullName>
    </submittedName>
</protein>
<dbReference type="EMBL" id="CAESAB010000008">
    <property type="protein sequence ID" value="CAB4333247.1"/>
    <property type="molecule type" value="Genomic_DNA"/>
</dbReference>
<gene>
    <name evidence="1" type="ORF">UFOPK3820_00367</name>
</gene>
<accession>A0A6J5YWG1</accession>
<sequence>MSSKADWKTILEPVNPDSNEPLFFTKHEWDTVEAIAARIIPTDHDPGAKEARAVVFIDRYLSGISYIFASADGSGFLEIDGKHAHSWRARISDLQKVYREGLLVVDEVSMSTYSKKFVALDNESQDAVLVKVSGQPKPGAVNLGTTEPATTFFQFVSDDGLPFWPAICLHVKQGFYADPVYGGNKNHMGWKVIGFDGPENLKDTMDGTYTTADKFTGDYNWGELIPVLANQSDFPVPVKSEGMYN</sequence>
<organism evidence="1">
    <name type="scientific">freshwater metagenome</name>
    <dbReference type="NCBI Taxonomy" id="449393"/>
    <lineage>
        <taxon>unclassified sequences</taxon>
        <taxon>metagenomes</taxon>
        <taxon>ecological metagenomes</taxon>
    </lineage>
</organism>
<name>A0A6J5YWG1_9ZZZZ</name>
<dbReference type="AlphaFoldDB" id="A0A6J5YWG1"/>
<dbReference type="Pfam" id="PF13618">
    <property type="entry name" value="Gluconate_2-dh3"/>
    <property type="match status" value="1"/>
</dbReference>
<proteinExistence type="predicted"/>